<keyword evidence="2" id="KW-1185">Reference proteome</keyword>
<dbReference type="RefSeq" id="WP_344959282.1">
    <property type="nucleotide sequence ID" value="NZ_BAAAZG010000086.1"/>
</dbReference>
<reference evidence="2" key="1">
    <citation type="journal article" date="2019" name="Int. J. Syst. Evol. Microbiol.">
        <title>The Global Catalogue of Microorganisms (GCM) 10K type strain sequencing project: providing services to taxonomists for standard genome sequencing and annotation.</title>
        <authorList>
            <consortium name="The Broad Institute Genomics Platform"/>
            <consortium name="The Broad Institute Genome Sequencing Center for Infectious Disease"/>
            <person name="Wu L."/>
            <person name="Ma J."/>
        </authorList>
    </citation>
    <scope>NUCLEOTIDE SEQUENCE [LARGE SCALE GENOMIC DNA]</scope>
    <source>
        <strain evidence="2">JCM 16702</strain>
    </source>
</reference>
<evidence type="ECO:0000313" key="1">
    <source>
        <dbReference type="EMBL" id="GAA4105847.1"/>
    </source>
</evidence>
<sequence length="243" mass="26573">MRRQVAVHRSLDGVRVRLSGRHDLGRPVTSVARVAVADRLHEFSAGTHADALAWAEDIGVRRLDQEFRIQGGRLRTGRTATRDPGTGVREPVLAAIWEGRRHAVFTHLYHARPADAVAFFDALRLTEHDDGIIAVPRGRARRRESSVPSSPAASAITDAMLVKEVPGLGLLEITALDARTRRRLPPWRGASVAGGELFQDTVPGQGLYFLLALRSLLVTVLPEEHLAERIPGRLAGLAVEAVR</sequence>
<comment type="caution">
    <text evidence="1">The sequence shown here is derived from an EMBL/GenBank/DDBJ whole genome shotgun (WGS) entry which is preliminary data.</text>
</comment>
<accession>A0ABP7X759</accession>
<proteinExistence type="predicted"/>
<gene>
    <name evidence="1" type="ORF">GCM10022214_86310</name>
</gene>
<protein>
    <submittedName>
        <fullName evidence="1">Uncharacterized protein</fullName>
    </submittedName>
</protein>
<dbReference type="Proteomes" id="UP001500683">
    <property type="component" value="Unassembled WGS sequence"/>
</dbReference>
<evidence type="ECO:0000313" key="2">
    <source>
        <dbReference type="Proteomes" id="UP001500683"/>
    </source>
</evidence>
<name>A0ABP7X759_9ACTN</name>
<dbReference type="EMBL" id="BAAAZG010000086">
    <property type="protein sequence ID" value="GAA4105847.1"/>
    <property type="molecule type" value="Genomic_DNA"/>
</dbReference>
<organism evidence="1 2">
    <name type="scientific">Actinomadura miaoliensis</name>
    <dbReference type="NCBI Taxonomy" id="430685"/>
    <lineage>
        <taxon>Bacteria</taxon>
        <taxon>Bacillati</taxon>
        <taxon>Actinomycetota</taxon>
        <taxon>Actinomycetes</taxon>
        <taxon>Streptosporangiales</taxon>
        <taxon>Thermomonosporaceae</taxon>
        <taxon>Actinomadura</taxon>
    </lineage>
</organism>